<evidence type="ECO:0000259" key="2">
    <source>
        <dbReference type="Pfam" id="PF00793"/>
    </source>
</evidence>
<protein>
    <submittedName>
        <fullName evidence="4">3-deoxy-7-phosphoheptulonate synthase</fullName>
    </submittedName>
</protein>
<evidence type="ECO:0000256" key="1">
    <source>
        <dbReference type="ARBA" id="ARBA00022679"/>
    </source>
</evidence>
<dbReference type="NCBIfam" id="NF009239">
    <property type="entry name" value="PRK12595.1"/>
    <property type="match status" value="1"/>
</dbReference>
<dbReference type="OrthoDB" id="9802281at2"/>
<keyword evidence="1" id="KW-0808">Transferase</keyword>
<dbReference type="PANTHER" id="PTHR43018:SF1">
    <property type="entry name" value="PROTEIN AROA(G)"/>
    <property type="match status" value="1"/>
</dbReference>
<reference evidence="5" key="2">
    <citation type="submission" date="2016-04" db="EMBL/GenBank/DDBJ databases">
        <title>Planomonospora sphaerica JCM9374 whole genome shotgun sequence.</title>
        <authorList>
            <person name="Suzuki T."/>
            <person name="Dohra H."/>
            <person name="Kodani S."/>
        </authorList>
    </citation>
    <scope>NUCLEOTIDE SEQUENCE [LARGE SCALE GENOMIC DNA]</scope>
    <source>
        <strain evidence="5">JCM 9374</strain>
    </source>
</reference>
<comment type="caution">
    <text evidence="4">The sequence shown here is derived from an EMBL/GenBank/DDBJ whole genome shotgun (WGS) entry which is preliminary data.</text>
</comment>
<dbReference type="GO" id="GO:0016832">
    <property type="term" value="F:aldehyde-lyase activity"/>
    <property type="evidence" value="ECO:0007669"/>
    <property type="project" value="InterPro"/>
</dbReference>
<evidence type="ECO:0000259" key="3">
    <source>
        <dbReference type="Pfam" id="PF18152"/>
    </source>
</evidence>
<organism evidence="4 5">
    <name type="scientific">Planomonospora sphaerica</name>
    <dbReference type="NCBI Taxonomy" id="161355"/>
    <lineage>
        <taxon>Bacteria</taxon>
        <taxon>Bacillati</taxon>
        <taxon>Actinomycetota</taxon>
        <taxon>Actinomycetes</taxon>
        <taxon>Streptosporangiales</taxon>
        <taxon>Streptosporangiaceae</taxon>
        <taxon>Planomonospora</taxon>
    </lineage>
</organism>
<dbReference type="Gene3D" id="3.20.20.70">
    <property type="entry name" value="Aldolase class I"/>
    <property type="match status" value="1"/>
</dbReference>
<feature type="domain" description="DAHP synthetase I/KDSA" evidence="2">
    <location>
        <begin position="87"/>
        <end position="326"/>
    </location>
</feature>
<dbReference type="Gene3D" id="3.30.70.1140">
    <property type="entry name" value="Phospho-2-dehydro-3-deoxyheptonate aldolase, domain 1"/>
    <property type="match status" value="1"/>
</dbReference>
<dbReference type="InterPro" id="IPR041071">
    <property type="entry name" value="DAHP_snth_FXD"/>
</dbReference>
<dbReference type="GO" id="GO:0016740">
    <property type="term" value="F:transferase activity"/>
    <property type="evidence" value="ECO:0007669"/>
    <property type="project" value="UniProtKB-KW"/>
</dbReference>
<proteinExistence type="predicted"/>
<dbReference type="AlphaFoldDB" id="A0A171DIP1"/>
<dbReference type="RefSeq" id="WP_068899593.1">
    <property type="nucleotide sequence ID" value="NZ_BDCX01000011.1"/>
</dbReference>
<dbReference type="NCBIfam" id="NF006421">
    <property type="entry name" value="PRK08673.1"/>
    <property type="match status" value="1"/>
</dbReference>
<dbReference type="InterPro" id="IPR013785">
    <property type="entry name" value="Aldolase_TIM"/>
</dbReference>
<dbReference type="Pfam" id="PF00793">
    <property type="entry name" value="DAHP_synth_1"/>
    <property type="match status" value="1"/>
</dbReference>
<gene>
    <name evidence="4" type="ORF">PS9374_04424</name>
</gene>
<dbReference type="InterPro" id="IPR052899">
    <property type="entry name" value="Class-I_DAHP_synthase"/>
</dbReference>
<dbReference type="EMBL" id="BDCX01000011">
    <property type="protein sequence ID" value="GAT68759.1"/>
    <property type="molecule type" value="Genomic_DNA"/>
</dbReference>
<name>A0A171DIP1_9ACTN</name>
<sequence>MVIVMHPTGSAADIVAVVEAAEAAGCEAHVSRGDSRTIIGLAGQVDQLEAAALRHLRGVADVVRISVPYRLVSRDHHVQRTTVRVDGVPIGPGTVTLIAGPCAVETPEQTLRAARMAKAAGAALLRGGAYKPRTSPYAFQGLGEAGLRILAEVRAETGLPVVTEVVDAADVELVAEYADMLQVGTRNAQNFALLQAVGGIGKPVMLKRGMSATIEEWLMAAEYIAQRGNLDIVLCERGIRTFETATRNTLDISAVPVAQRLSHLPVIVDPSHSGGRRDLVLPLARAAIAVGADGLIVDVHPRPEQALCDGSQALVDGDLRELARVMTVLPPLGGRTRAHPPAPVTLSGAAHARLVVGAAAASA</sequence>
<dbReference type="PANTHER" id="PTHR43018">
    <property type="entry name" value="PHOSPHO-2-DEHYDRO-3-DEOXYHEPTONATE ALDOLASE"/>
    <property type="match status" value="1"/>
</dbReference>
<evidence type="ECO:0000313" key="4">
    <source>
        <dbReference type="EMBL" id="GAT68759.1"/>
    </source>
</evidence>
<feature type="domain" description="DAHP synthase ferredoxin-like" evidence="3">
    <location>
        <begin position="1"/>
        <end position="66"/>
    </location>
</feature>
<dbReference type="GO" id="GO:0009073">
    <property type="term" value="P:aromatic amino acid family biosynthetic process"/>
    <property type="evidence" value="ECO:0007669"/>
    <property type="project" value="InterPro"/>
</dbReference>
<dbReference type="Pfam" id="PF18152">
    <property type="entry name" value="DAHP_snth_FXD"/>
    <property type="match status" value="1"/>
</dbReference>
<accession>A0A171DIP1</accession>
<evidence type="ECO:0000313" key="5">
    <source>
        <dbReference type="Proteomes" id="UP000077701"/>
    </source>
</evidence>
<dbReference type="NCBIfam" id="TIGR01361">
    <property type="entry name" value="DAHP_synth_Bsub"/>
    <property type="match status" value="1"/>
</dbReference>
<dbReference type="InterPro" id="IPR006268">
    <property type="entry name" value="DAHP_syn_2"/>
</dbReference>
<dbReference type="Proteomes" id="UP000077701">
    <property type="component" value="Unassembled WGS sequence"/>
</dbReference>
<dbReference type="InterPro" id="IPR006218">
    <property type="entry name" value="DAHP1/KDSA"/>
</dbReference>
<dbReference type="SUPFAM" id="SSF51569">
    <property type="entry name" value="Aldolase"/>
    <property type="match status" value="1"/>
</dbReference>
<reference evidence="4 5" key="1">
    <citation type="journal article" date="2016" name="Genome Announc.">
        <title>Draft Genome Sequence of Planomonospora sphaerica JCM9374, a Rare Actinomycete.</title>
        <authorList>
            <person name="Dohra H."/>
            <person name="Suzuki T."/>
            <person name="Inoue Y."/>
            <person name="Kodani S."/>
        </authorList>
    </citation>
    <scope>NUCLEOTIDE SEQUENCE [LARGE SCALE GENOMIC DNA]</scope>
    <source>
        <strain evidence="4 5">JCM 9374</strain>
    </source>
</reference>
<dbReference type="STRING" id="161355.PS9374_04424"/>
<keyword evidence="5" id="KW-1185">Reference proteome</keyword>